<dbReference type="EMBL" id="VTEZ01000012">
    <property type="protein sequence ID" value="TYS79220.1"/>
    <property type="molecule type" value="Genomic_DNA"/>
</dbReference>
<evidence type="ECO:0000256" key="13">
    <source>
        <dbReference type="RuleBase" id="RU004349"/>
    </source>
</evidence>
<keyword evidence="10" id="KW-1003">Cell membrane</keyword>
<keyword evidence="8 10" id="KW-0472">Membrane</keyword>
<evidence type="ECO:0000256" key="2">
    <source>
        <dbReference type="ARBA" id="ARBA00005751"/>
    </source>
</evidence>
<keyword evidence="4 10" id="KW-0812">Transmembrane</keyword>
<dbReference type="PIRSF" id="PIRSF004557">
    <property type="entry name" value="SecY"/>
    <property type="match status" value="1"/>
</dbReference>
<keyword evidence="6 10" id="KW-1133">Transmembrane helix</keyword>
<evidence type="ECO:0000256" key="12">
    <source>
        <dbReference type="RuleBase" id="RU003484"/>
    </source>
</evidence>
<feature type="transmembrane region" description="Helical" evidence="10">
    <location>
        <begin position="211"/>
        <end position="234"/>
    </location>
</feature>
<comment type="function">
    <text evidence="10 11">The central subunit of the protein translocation channel SecYEG. Consists of two halves formed by TMs 1-5 and 6-10. These two domains form a lateral gate at the front which open onto the bilayer between TMs 2 and 7, and are clamped together by SecE at the back. The channel is closed by both a pore ring composed of hydrophobic SecY resides and a short helix (helix 2A) on the extracellular side of the membrane which forms a plug. The plug probably moves laterally to allow the channel to open. The ring and the pore may move independently.</text>
</comment>
<gene>
    <name evidence="10 15" type="primary">secY</name>
    <name evidence="14" type="ORF">DET59_11957</name>
    <name evidence="15" type="ORF">FZC85_22170</name>
</gene>
<dbReference type="STRING" id="189382.BHE18_00900"/>
<proteinExistence type="inferred from homology"/>
<comment type="subunit">
    <text evidence="10">Component of the Sec protein translocase complex. Heterotrimer consisting of SecY, SecE and SecG subunits. The heterotrimers can form oligomers, although 1 heterotrimer is thought to be able to translocate proteins. Interacts with the ribosome. Interacts with SecDF, and other proteins may be involved. Interacts with SecA.</text>
</comment>
<evidence type="ECO:0000256" key="1">
    <source>
        <dbReference type="ARBA" id="ARBA00004141"/>
    </source>
</evidence>
<evidence type="ECO:0000313" key="17">
    <source>
        <dbReference type="Proteomes" id="UP000324269"/>
    </source>
</evidence>
<dbReference type="OrthoDB" id="9809248at2"/>
<dbReference type="Proteomes" id="UP000252118">
    <property type="component" value="Unassembled WGS sequence"/>
</dbReference>
<evidence type="ECO:0000256" key="8">
    <source>
        <dbReference type="ARBA" id="ARBA00023136"/>
    </source>
</evidence>
<dbReference type="NCBIfam" id="TIGR00967">
    <property type="entry name" value="3a0501s007"/>
    <property type="match status" value="1"/>
</dbReference>
<dbReference type="InterPro" id="IPR002208">
    <property type="entry name" value="SecY/SEC61-alpha"/>
</dbReference>
<comment type="similarity">
    <text evidence="2 10 13">Belongs to the SecY/SEC61-alpha family.</text>
</comment>
<feature type="transmembrane region" description="Helical" evidence="10">
    <location>
        <begin position="115"/>
        <end position="136"/>
    </location>
</feature>
<evidence type="ECO:0000256" key="9">
    <source>
        <dbReference type="ARBA" id="ARBA00039733"/>
    </source>
</evidence>
<evidence type="ECO:0000256" key="3">
    <source>
        <dbReference type="ARBA" id="ARBA00022448"/>
    </source>
</evidence>
<dbReference type="InterPro" id="IPR023201">
    <property type="entry name" value="SecY_dom_sf"/>
</dbReference>
<evidence type="ECO:0000313" key="14">
    <source>
        <dbReference type="EMBL" id="RBP01981.1"/>
    </source>
</evidence>
<organism evidence="14 16">
    <name type="scientific">Rossellomorea aquimaris</name>
    <dbReference type="NCBI Taxonomy" id="189382"/>
    <lineage>
        <taxon>Bacteria</taxon>
        <taxon>Bacillati</taxon>
        <taxon>Bacillota</taxon>
        <taxon>Bacilli</taxon>
        <taxon>Bacillales</taxon>
        <taxon>Bacillaceae</taxon>
        <taxon>Rossellomorea</taxon>
    </lineage>
</organism>
<evidence type="ECO:0000256" key="11">
    <source>
        <dbReference type="RuleBase" id="RU000537"/>
    </source>
</evidence>
<evidence type="ECO:0000256" key="4">
    <source>
        <dbReference type="ARBA" id="ARBA00022692"/>
    </source>
</evidence>
<dbReference type="PANTHER" id="PTHR10906">
    <property type="entry name" value="SECY/SEC61-ALPHA FAMILY MEMBER"/>
    <property type="match status" value="1"/>
</dbReference>
<keyword evidence="5 10" id="KW-0653">Protein transport</keyword>
<feature type="transmembrane region" description="Helical" evidence="10">
    <location>
        <begin position="312"/>
        <end position="329"/>
    </location>
</feature>
<feature type="transmembrane region" description="Helical" evidence="10">
    <location>
        <begin position="67"/>
        <end position="87"/>
    </location>
</feature>
<feature type="transmembrane region" description="Helical" evidence="10">
    <location>
        <begin position="148"/>
        <end position="167"/>
    </location>
</feature>
<dbReference type="PRINTS" id="PR00303">
    <property type="entry name" value="SECYTRNLCASE"/>
</dbReference>
<dbReference type="PROSITE" id="PS00756">
    <property type="entry name" value="SECY_2"/>
    <property type="match status" value="1"/>
</dbReference>
<protein>
    <recommendedName>
        <fullName evidence="9 10">Protein translocase subunit SecY</fullName>
    </recommendedName>
</protein>
<evidence type="ECO:0000256" key="5">
    <source>
        <dbReference type="ARBA" id="ARBA00022927"/>
    </source>
</evidence>
<dbReference type="FunFam" id="1.10.3370.10:FF:000001">
    <property type="entry name" value="Preprotein translocase subunit SecY"/>
    <property type="match status" value="1"/>
</dbReference>
<dbReference type="PROSITE" id="PS00755">
    <property type="entry name" value="SECY_1"/>
    <property type="match status" value="1"/>
</dbReference>
<dbReference type="GO" id="GO:0065002">
    <property type="term" value="P:intracellular protein transmembrane transport"/>
    <property type="evidence" value="ECO:0007669"/>
    <property type="project" value="UniProtKB-UniRule"/>
</dbReference>
<evidence type="ECO:0000256" key="6">
    <source>
        <dbReference type="ARBA" id="ARBA00022989"/>
    </source>
</evidence>
<dbReference type="Proteomes" id="UP000324269">
    <property type="component" value="Unassembled WGS sequence"/>
</dbReference>
<dbReference type="InterPro" id="IPR030659">
    <property type="entry name" value="SecY_CS"/>
</dbReference>
<dbReference type="GO" id="GO:0005886">
    <property type="term" value="C:plasma membrane"/>
    <property type="evidence" value="ECO:0007669"/>
    <property type="project" value="UniProtKB-SubCell"/>
</dbReference>
<dbReference type="SUPFAM" id="SSF103491">
    <property type="entry name" value="Preprotein translocase SecY subunit"/>
    <property type="match status" value="1"/>
</dbReference>
<keyword evidence="3 10" id="KW-0813">Transport</keyword>
<dbReference type="InterPro" id="IPR026593">
    <property type="entry name" value="SecY"/>
</dbReference>
<keyword evidence="7 10" id="KW-0811">Translocation</keyword>
<reference evidence="15 17" key="2">
    <citation type="submission" date="2019-08" db="EMBL/GenBank/DDBJ databases">
        <title>Bacillus genomes from the desert of Cuatro Cienegas, Coahuila.</title>
        <authorList>
            <person name="Olmedo-Alvarez G."/>
        </authorList>
    </citation>
    <scope>NUCLEOTIDE SEQUENCE [LARGE SCALE GENOMIC DNA]</scope>
    <source>
        <strain evidence="15 17">CH87b_3T</strain>
    </source>
</reference>
<dbReference type="GO" id="GO:0043952">
    <property type="term" value="P:protein transport by the Sec complex"/>
    <property type="evidence" value="ECO:0007669"/>
    <property type="project" value="UniProtKB-UniRule"/>
</dbReference>
<dbReference type="HAMAP" id="MF_01465">
    <property type="entry name" value="SecY"/>
    <property type="match status" value="1"/>
</dbReference>
<dbReference type="Gene3D" id="1.10.3370.10">
    <property type="entry name" value="SecY subunit domain"/>
    <property type="match status" value="1"/>
</dbReference>
<evidence type="ECO:0000313" key="15">
    <source>
        <dbReference type="EMBL" id="TYS79220.1"/>
    </source>
</evidence>
<evidence type="ECO:0000256" key="7">
    <source>
        <dbReference type="ARBA" id="ARBA00023010"/>
    </source>
</evidence>
<evidence type="ECO:0000256" key="10">
    <source>
        <dbReference type="HAMAP-Rule" id="MF_01465"/>
    </source>
</evidence>
<name>A0A366EHQ8_9BACI</name>
<feature type="transmembrane region" description="Helical" evidence="10">
    <location>
        <begin position="268"/>
        <end position="292"/>
    </location>
</feature>
<feature type="transmembrane region" description="Helical" evidence="10">
    <location>
        <begin position="363"/>
        <end position="388"/>
    </location>
</feature>
<feature type="transmembrane region" description="Helical" evidence="10">
    <location>
        <begin position="179"/>
        <end position="199"/>
    </location>
</feature>
<dbReference type="GO" id="GO:0006605">
    <property type="term" value="P:protein targeting"/>
    <property type="evidence" value="ECO:0007669"/>
    <property type="project" value="UniProtKB-UniRule"/>
</dbReference>
<feature type="transmembrane region" description="Helical" evidence="10">
    <location>
        <begin position="394"/>
        <end position="413"/>
    </location>
</feature>
<dbReference type="EMBL" id="QNRJ01000019">
    <property type="protein sequence ID" value="RBP01981.1"/>
    <property type="molecule type" value="Genomic_DNA"/>
</dbReference>
<comment type="caution">
    <text evidence="14">The sequence shown here is derived from an EMBL/GenBank/DDBJ whole genome shotgun (WGS) entry which is preliminary data.</text>
</comment>
<evidence type="ECO:0000313" key="16">
    <source>
        <dbReference type="Proteomes" id="UP000252118"/>
    </source>
</evidence>
<comment type="subcellular location">
    <subcellularLocation>
        <location evidence="10">Cell membrane</location>
        <topology evidence="10">Multi-pass membrane protein</topology>
    </subcellularLocation>
    <subcellularLocation>
        <location evidence="1 12">Membrane</location>
        <topology evidence="1 12">Multi-pass membrane protein</topology>
    </subcellularLocation>
</comment>
<accession>A0A366EHQ8</accession>
<sequence length="430" mass="47147">MFQTISNFMRVGDIRNKIIFTLLMLIVFRLGTFIPVPNVDANVLKMQDQAGILGFLNTFGGGALQNFSIFAMGIMPYITASIIVQLLQMDVVPKFTEWSKQGEVGRRKLAQFTRYFTIVLGFIQALGMSYGFNRIYGGMLIQSPGVSTYLLIALVLTAGTAFLMWLGEQITAKGVGNGISILIFAGIVAAIPNTVNQIYAQQIEGAGEQLFLRIVVLALLVLAVIAIVVGVVFIQQALRKIPIQYAKRLVGRSPVGGQSTHLPLKVNAAGVIPVIFAISFIITPQTISSFFGENDVTSTIQYIFDYTKPVGMIIYVALIVAFTYFYAFIQVNPEQMAENLKKQGGYIPGIRPGKTTQEYLTRVLYRLTFVGAIFLAVISILPVFFINFAGLPPAAQIGGTSLLIVVGVALETMKQLEAQLVKRHYKGFIK</sequence>
<dbReference type="Pfam" id="PF00344">
    <property type="entry name" value="SecY"/>
    <property type="match status" value="1"/>
</dbReference>
<dbReference type="RefSeq" id="WP_113970898.1">
    <property type="nucleotide sequence ID" value="NZ_CANLNA010000014.1"/>
</dbReference>
<dbReference type="AlphaFoldDB" id="A0A366EHQ8"/>
<reference evidence="14 16" key="1">
    <citation type="submission" date="2018-06" db="EMBL/GenBank/DDBJ databases">
        <title>Freshwater and sediment microbial communities from various areas in North America, analyzing microbe dynamics in response to fracking.</title>
        <authorList>
            <person name="Lamendella R."/>
        </authorList>
    </citation>
    <scope>NUCLEOTIDE SEQUENCE [LARGE SCALE GENOMIC DNA]</scope>
    <source>
        <strain evidence="14 16">97B</strain>
    </source>
</reference>
<feature type="transmembrane region" description="Helical" evidence="10">
    <location>
        <begin position="18"/>
        <end position="36"/>
    </location>
</feature>